<evidence type="ECO:0000256" key="5">
    <source>
        <dbReference type="ARBA" id="ARBA00022723"/>
    </source>
</evidence>
<keyword evidence="11" id="KW-1133">Transmembrane helix</keyword>
<dbReference type="GO" id="GO:0020037">
    <property type="term" value="F:heme binding"/>
    <property type="evidence" value="ECO:0007669"/>
    <property type="project" value="InterPro"/>
</dbReference>
<evidence type="ECO:0000256" key="2">
    <source>
        <dbReference type="ARBA" id="ARBA00004370"/>
    </source>
</evidence>
<evidence type="ECO:0000256" key="8">
    <source>
        <dbReference type="ARBA" id="ARBA00023033"/>
    </source>
</evidence>
<keyword evidence="4 9" id="KW-0349">Heme</keyword>
<protein>
    <recommendedName>
        <fullName evidence="14">Cinnamate 4-hydroxylase</fullName>
    </recommendedName>
</protein>
<evidence type="ECO:0000313" key="12">
    <source>
        <dbReference type="EMBL" id="KAH7442544.1"/>
    </source>
</evidence>
<dbReference type="PRINTS" id="PR00385">
    <property type="entry name" value="P450"/>
</dbReference>
<evidence type="ECO:0000256" key="1">
    <source>
        <dbReference type="ARBA" id="ARBA00001971"/>
    </source>
</evidence>
<evidence type="ECO:0008006" key="14">
    <source>
        <dbReference type="Google" id="ProtNLM"/>
    </source>
</evidence>
<evidence type="ECO:0000256" key="11">
    <source>
        <dbReference type="SAM" id="Phobius"/>
    </source>
</evidence>
<reference evidence="12" key="1">
    <citation type="submission" date="2021-08" db="EMBL/GenBank/DDBJ databases">
        <title>WGS assembly of Ceratopteris richardii.</title>
        <authorList>
            <person name="Marchant D.B."/>
            <person name="Chen G."/>
            <person name="Jenkins J."/>
            <person name="Shu S."/>
            <person name="Leebens-Mack J."/>
            <person name="Grimwood J."/>
            <person name="Schmutz J."/>
            <person name="Soltis P."/>
            <person name="Soltis D."/>
            <person name="Chen Z.-H."/>
        </authorList>
    </citation>
    <scope>NUCLEOTIDE SEQUENCE</scope>
    <source>
        <strain evidence="12">Whitten #5841</strain>
        <tissue evidence="12">Leaf</tissue>
    </source>
</reference>
<dbReference type="SUPFAM" id="SSF48264">
    <property type="entry name" value="Cytochrome P450"/>
    <property type="match status" value="1"/>
</dbReference>
<accession>A0A8T2V9C4</accession>
<dbReference type="InterPro" id="IPR036396">
    <property type="entry name" value="Cyt_P450_sf"/>
</dbReference>
<evidence type="ECO:0000256" key="7">
    <source>
        <dbReference type="ARBA" id="ARBA00023004"/>
    </source>
</evidence>
<organism evidence="12 13">
    <name type="scientific">Ceratopteris richardii</name>
    <name type="common">Triangle waterfern</name>
    <dbReference type="NCBI Taxonomy" id="49495"/>
    <lineage>
        <taxon>Eukaryota</taxon>
        <taxon>Viridiplantae</taxon>
        <taxon>Streptophyta</taxon>
        <taxon>Embryophyta</taxon>
        <taxon>Tracheophyta</taxon>
        <taxon>Polypodiopsida</taxon>
        <taxon>Polypodiidae</taxon>
        <taxon>Polypodiales</taxon>
        <taxon>Pteridineae</taxon>
        <taxon>Pteridaceae</taxon>
        <taxon>Parkerioideae</taxon>
        <taxon>Ceratopteris</taxon>
    </lineage>
</organism>
<feature type="transmembrane region" description="Helical" evidence="11">
    <location>
        <begin position="24"/>
        <end position="45"/>
    </location>
</feature>
<evidence type="ECO:0000313" key="13">
    <source>
        <dbReference type="Proteomes" id="UP000825935"/>
    </source>
</evidence>
<dbReference type="PROSITE" id="PS00086">
    <property type="entry name" value="CYTOCHROME_P450"/>
    <property type="match status" value="1"/>
</dbReference>
<dbReference type="InterPro" id="IPR017972">
    <property type="entry name" value="Cyt_P450_CS"/>
</dbReference>
<keyword evidence="13" id="KW-1185">Reference proteome</keyword>
<keyword evidence="5 9" id="KW-0479">Metal-binding</keyword>
<name>A0A8T2V9C4_CERRI</name>
<dbReference type="PANTHER" id="PTHR47948:SF3">
    <property type="entry name" value="OS02G0467000 PROTEIN"/>
    <property type="match status" value="1"/>
</dbReference>
<dbReference type="Proteomes" id="UP000825935">
    <property type="component" value="Chromosome 3"/>
</dbReference>
<proteinExistence type="inferred from homology"/>
<keyword evidence="6 10" id="KW-0560">Oxidoreductase</keyword>
<dbReference type="AlphaFoldDB" id="A0A8T2V9C4"/>
<feature type="binding site" description="axial binding residue" evidence="9">
    <location>
        <position position="466"/>
    </location>
    <ligand>
        <name>heme</name>
        <dbReference type="ChEBI" id="CHEBI:30413"/>
    </ligand>
    <ligandPart>
        <name>Fe</name>
        <dbReference type="ChEBI" id="CHEBI:18248"/>
    </ligandPart>
</feature>
<keyword evidence="7 9" id="KW-0408">Iron</keyword>
<comment type="cofactor">
    <cofactor evidence="1 9">
        <name>heme</name>
        <dbReference type="ChEBI" id="CHEBI:30413"/>
    </cofactor>
</comment>
<dbReference type="InterPro" id="IPR001128">
    <property type="entry name" value="Cyt_P450"/>
</dbReference>
<dbReference type="Gene3D" id="1.10.630.10">
    <property type="entry name" value="Cytochrome P450"/>
    <property type="match status" value="1"/>
</dbReference>
<evidence type="ECO:0000256" key="3">
    <source>
        <dbReference type="ARBA" id="ARBA00010617"/>
    </source>
</evidence>
<dbReference type="Pfam" id="PF00067">
    <property type="entry name" value="p450"/>
    <property type="match status" value="1"/>
</dbReference>
<evidence type="ECO:0000256" key="6">
    <source>
        <dbReference type="ARBA" id="ARBA00023002"/>
    </source>
</evidence>
<dbReference type="GO" id="GO:0016020">
    <property type="term" value="C:membrane"/>
    <property type="evidence" value="ECO:0007669"/>
    <property type="project" value="UniProtKB-SubCell"/>
</dbReference>
<evidence type="ECO:0000256" key="4">
    <source>
        <dbReference type="ARBA" id="ARBA00022617"/>
    </source>
</evidence>
<dbReference type="PRINTS" id="PR00463">
    <property type="entry name" value="EP450I"/>
</dbReference>
<dbReference type="GO" id="GO:0016705">
    <property type="term" value="F:oxidoreductase activity, acting on paired donors, with incorporation or reduction of molecular oxygen"/>
    <property type="evidence" value="ECO:0007669"/>
    <property type="project" value="InterPro"/>
</dbReference>
<gene>
    <name evidence="12" type="ORF">KP509_03G093500</name>
</gene>
<dbReference type="GO" id="GO:0005506">
    <property type="term" value="F:iron ion binding"/>
    <property type="evidence" value="ECO:0007669"/>
    <property type="project" value="InterPro"/>
</dbReference>
<sequence>MASLSESVPQMFISFLHLHISSQAATYGYLLFITTVAIVILLRVVSRTLKPNLHLPPGPLCLPIFGNWLQVGNVLNHLLLTQLAERYGDIMLLRMGQRNLVVVSSPELAKEVLHTKGMEFGSRIRNVVFDLFSENGQDLIFAAYGHHWRKMRRILTLSFATNKVVRQCSAQWDEEICSFIHDLHEKPGSSTEGVVLRHRLQMLVYNTTYRILFDRRFDREDDPRYKELKNLNMERSMMAQSLSYNYGDFIPMLRPFLRGYLSRCKMVKEKRLRVLQSFIDDYKNDSIAPTIRNKKCAMDFILEAQRNGEINSANALYLVENVNAAGMDTIIWSIEWALAELVNHQEIQSKLRLEMETVLGKGTSLTAQDLPNMRLLHAVVKETLRLHTPVPLLVPHMNLQQSKLGGYDIPAESRIIVNTWWLSNNPKRWKLPEDFRPERFLEEETQVEVSGNDFNFLPFGVGRRSCPGVAVAVPIISLVVGRLVQAFQLLPPPGMKAVDIAGECGQFTLHIAKHSAIVCKPL</sequence>
<dbReference type="GO" id="GO:0004497">
    <property type="term" value="F:monooxygenase activity"/>
    <property type="evidence" value="ECO:0007669"/>
    <property type="project" value="UniProtKB-KW"/>
</dbReference>
<keyword evidence="11" id="KW-0472">Membrane</keyword>
<keyword evidence="11" id="KW-0812">Transmembrane</keyword>
<comment type="subcellular location">
    <subcellularLocation>
        <location evidence="2">Membrane</location>
    </subcellularLocation>
</comment>
<comment type="caution">
    <text evidence="12">The sequence shown here is derived from an EMBL/GenBank/DDBJ whole genome shotgun (WGS) entry which is preliminary data.</text>
</comment>
<dbReference type="OrthoDB" id="1470350at2759"/>
<dbReference type="EMBL" id="CM035408">
    <property type="protein sequence ID" value="KAH7442544.1"/>
    <property type="molecule type" value="Genomic_DNA"/>
</dbReference>
<dbReference type="PANTHER" id="PTHR47948">
    <property type="entry name" value="TRANS-CINNAMATE 4-MONOOXYGENASE"/>
    <property type="match status" value="1"/>
</dbReference>
<evidence type="ECO:0000256" key="10">
    <source>
        <dbReference type="RuleBase" id="RU000461"/>
    </source>
</evidence>
<keyword evidence="8 10" id="KW-0503">Monooxygenase</keyword>
<dbReference type="InterPro" id="IPR002401">
    <property type="entry name" value="Cyt_P450_E_grp-I"/>
</dbReference>
<comment type="similarity">
    <text evidence="3 10">Belongs to the cytochrome P450 family.</text>
</comment>
<evidence type="ECO:0000256" key="9">
    <source>
        <dbReference type="PIRSR" id="PIRSR602401-1"/>
    </source>
</evidence>